<dbReference type="PANTHER" id="PTHR28026">
    <property type="entry name" value="DUF962 DOMAIN PROTEIN (AFU_ORTHOLOGUE AFUA_8G05310)"/>
    <property type="match status" value="1"/>
</dbReference>
<dbReference type="OrthoDB" id="2124888at2759"/>
<dbReference type="Proteomes" id="UP000504608">
    <property type="component" value="Unplaced"/>
</dbReference>
<feature type="transmembrane region" description="Helical" evidence="1">
    <location>
        <begin position="256"/>
        <end position="275"/>
    </location>
</feature>
<sequence>MVNGIWERKDPIQSKSKSELTFSHRRILAIHATLNSGSRPEISIPNSNAAPNLCTIPHLDSIYFGVPSRSPFSQSHILILPFIPDCLSTCSSHHFHFHYFFLYFSLHSMGRRGLFDLERHFAFYGAYHSNPTNIFIHILFVWPIFFTALMLFYYTPSFYSFPKCPCGFNTGLVVNFGSLFALVYAVFYVLFDKRAGSLAAFMCFLCWVGASVLAFKLGWTLTWKVVLAAQLFCWTSQFIGHGVFEKRAPALIDNLAQAFLMAPFFVLLEILQASFKYEPYNGFHASVKAKMEAEKKAWEGKKEKKSC</sequence>
<feature type="transmembrane region" description="Helical" evidence="1">
    <location>
        <begin position="198"/>
        <end position="219"/>
    </location>
</feature>
<dbReference type="Pfam" id="PF06127">
    <property type="entry name" value="Mpo1-like"/>
    <property type="match status" value="1"/>
</dbReference>
<organism evidence="2 3">
    <name type="scientific">Cucurbita maxima</name>
    <name type="common">Pumpkin</name>
    <name type="synonym">Winter squash</name>
    <dbReference type="NCBI Taxonomy" id="3661"/>
    <lineage>
        <taxon>Eukaryota</taxon>
        <taxon>Viridiplantae</taxon>
        <taxon>Streptophyta</taxon>
        <taxon>Embryophyta</taxon>
        <taxon>Tracheophyta</taxon>
        <taxon>Spermatophyta</taxon>
        <taxon>Magnoliopsida</taxon>
        <taxon>eudicotyledons</taxon>
        <taxon>Gunneridae</taxon>
        <taxon>Pentapetalae</taxon>
        <taxon>rosids</taxon>
        <taxon>fabids</taxon>
        <taxon>Cucurbitales</taxon>
        <taxon>Cucurbitaceae</taxon>
        <taxon>Cucurbiteae</taxon>
        <taxon>Cucurbita</taxon>
    </lineage>
</organism>
<evidence type="ECO:0000256" key="1">
    <source>
        <dbReference type="SAM" id="Phobius"/>
    </source>
</evidence>
<evidence type="ECO:0000313" key="3">
    <source>
        <dbReference type="RefSeq" id="XP_023000712.1"/>
    </source>
</evidence>
<dbReference type="GO" id="GO:0046521">
    <property type="term" value="P:sphingoid catabolic process"/>
    <property type="evidence" value="ECO:0007669"/>
    <property type="project" value="TreeGrafter"/>
</dbReference>
<keyword evidence="1" id="KW-1133">Transmembrane helix</keyword>
<keyword evidence="1" id="KW-0472">Membrane</keyword>
<dbReference type="GO" id="GO:0016020">
    <property type="term" value="C:membrane"/>
    <property type="evidence" value="ECO:0007669"/>
    <property type="project" value="GOC"/>
</dbReference>
<dbReference type="RefSeq" id="XP_023000713.1">
    <property type="nucleotide sequence ID" value="XM_023144945.1"/>
</dbReference>
<accession>A0A6J1KEF1</accession>
<dbReference type="RefSeq" id="XP_023000712.1">
    <property type="nucleotide sequence ID" value="XM_023144944.1"/>
</dbReference>
<reference evidence="3 4" key="1">
    <citation type="submission" date="2025-04" db="UniProtKB">
        <authorList>
            <consortium name="RefSeq"/>
        </authorList>
    </citation>
    <scope>IDENTIFICATION</scope>
    <source>
        <tissue evidence="3 4">Young leaves</tissue>
    </source>
</reference>
<feature type="transmembrane region" description="Helical" evidence="1">
    <location>
        <begin position="134"/>
        <end position="153"/>
    </location>
</feature>
<dbReference type="GeneID" id="111495075"/>
<dbReference type="InterPro" id="IPR009305">
    <property type="entry name" value="Mpo1-like"/>
</dbReference>
<dbReference type="KEGG" id="cmax:111495075"/>
<protein>
    <submittedName>
        <fullName evidence="3 4">Uncharacterized endoplasmic reticulum membrane protein YGL010W-like isoform X1</fullName>
    </submittedName>
</protein>
<gene>
    <name evidence="3 4" type="primary">LOC111495075</name>
</gene>
<proteinExistence type="predicted"/>
<dbReference type="GO" id="GO:0005783">
    <property type="term" value="C:endoplasmic reticulum"/>
    <property type="evidence" value="ECO:0007669"/>
    <property type="project" value="TreeGrafter"/>
</dbReference>
<evidence type="ECO:0000313" key="2">
    <source>
        <dbReference type="Proteomes" id="UP000504608"/>
    </source>
</evidence>
<keyword evidence="2" id="KW-1185">Reference proteome</keyword>
<dbReference type="AlphaFoldDB" id="A0A6J1KEF1"/>
<dbReference type="PANTHER" id="PTHR28026:SF9">
    <property type="entry name" value="2-HYDROXY-PALMITIC ACID DIOXYGENASE MPO1"/>
    <property type="match status" value="1"/>
</dbReference>
<keyword evidence="1" id="KW-0812">Transmembrane</keyword>
<feature type="transmembrane region" description="Helical" evidence="1">
    <location>
        <begin position="225"/>
        <end position="244"/>
    </location>
</feature>
<name>A0A6J1KEF1_CUCMA</name>
<feature type="transmembrane region" description="Helical" evidence="1">
    <location>
        <begin position="173"/>
        <end position="191"/>
    </location>
</feature>
<evidence type="ECO:0000313" key="4">
    <source>
        <dbReference type="RefSeq" id="XP_023000713.1"/>
    </source>
</evidence>